<dbReference type="CDD" id="cd00371">
    <property type="entry name" value="HMA"/>
    <property type="match status" value="1"/>
</dbReference>
<dbReference type="RefSeq" id="WP_187529210.1">
    <property type="nucleotide sequence ID" value="NZ_CP060724.1"/>
</dbReference>
<dbReference type="KEGG" id="wdi:H9L19_00275"/>
<name>A0A7G9T5K2_9LACO</name>
<sequence>MKNSATLQLEELSCPSCLIKIERALSKLDGVSQVQVLFNASRIKVGYLPDIITITQIVDRMTALGYTVKSVKIKELVK</sequence>
<dbReference type="InterPro" id="IPR006121">
    <property type="entry name" value="HMA_dom"/>
</dbReference>
<dbReference type="FunFam" id="3.30.70.100:FF:000001">
    <property type="entry name" value="ATPase copper transporting beta"/>
    <property type="match status" value="1"/>
</dbReference>
<gene>
    <name evidence="3" type="ORF">H9L19_00275</name>
</gene>
<dbReference type="EMBL" id="CP060724">
    <property type="protein sequence ID" value="QNN75377.1"/>
    <property type="molecule type" value="Genomic_DNA"/>
</dbReference>
<feature type="domain" description="HMA" evidence="2">
    <location>
        <begin position="3"/>
        <end position="69"/>
    </location>
</feature>
<dbReference type="PROSITE" id="PS50846">
    <property type="entry name" value="HMA_2"/>
    <property type="match status" value="1"/>
</dbReference>
<dbReference type="PROSITE" id="PS01047">
    <property type="entry name" value="HMA_1"/>
    <property type="match status" value="1"/>
</dbReference>
<dbReference type="Gene3D" id="3.30.70.100">
    <property type="match status" value="1"/>
</dbReference>
<evidence type="ECO:0000313" key="3">
    <source>
        <dbReference type="EMBL" id="QNN75377.1"/>
    </source>
</evidence>
<dbReference type="SUPFAM" id="SSF55008">
    <property type="entry name" value="HMA, heavy metal-associated domain"/>
    <property type="match status" value="1"/>
</dbReference>
<evidence type="ECO:0000256" key="1">
    <source>
        <dbReference type="ARBA" id="ARBA00022723"/>
    </source>
</evidence>
<dbReference type="InterPro" id="IPR017969">
    <property type="entry name" value="Heavy-metal-associated_CS"/>
</dbReference>
<protein>
    <submittedName>
        <fullName evidence="3">Heavy-metal-associated domain-containing protein</fullName>
    </submittedName>
</protein>
<accession>A0A7G9T5K2</accession>
<organism evidence="3 4">
    <name type="scientific">Weissella diestrammenae</name>
    <dbReference type="NCBI Taxonomy" id="1162633"/>
    <lineage>
        <taxon>Bacteria</taxon>
        <taxon>Bacillati</taxon>
        <taxon>Bacillota</taxon>
        <taxon>Bacilli</taxon>
        <taxon>Lactobacillales</taxon>
        <taxon>Lactobacillaceae</taxon>
        <taxon>Weissella</taxon>
    </lineage>
</organism>
<keyword evidence="4" id="KW-1185">Reference proteome</keyword>
<dbReference type="Proteomes" id="UP000515800">
    <property type="component" value="Chromosome"/>
</dbReference>
<keyword evidence="1" id="KW-0479">Metal-binding</keyword>
<evidence type="ECO:0000313" key="4">
    <source>
        <dbReference type="Proteomes" id="UP000515800"/>
    </source>
</evidence>
<evidence type="ECO:0000259" key="2">
    <source>
        <dbReference type="PROSITE" id="PS50846"/>
    </source>
</evidence>
<dbReference type="GO" id="GO:0046872">
    <property type="term" value="F:metal ion binding"/>
    <property type="evidence" value="ECO:0007669"/>
    <property type="project" value="UniProtKB-KW"/>
</dbReference>
<dbReference type="InterPro" id="IPR036163">
    <property type="entry name" value="HMA_dom_sf"/>
</dbReference>
<dbReference type="AlphaFoldDB" id="A0A7G9T5K2"/>
<reference evidence="3 4" key="1">
    <citation type="submission" date="2020-08" db="EMBL/GenBank/DDBJ databases">
        <title>Genome sequence of Weissella diestrammenae KACC 16890T.</title>
        <authorList>
            <person name="Hyun D.-W."/>
            <person name="Bae J.-W."/>
        </authorList>
    </citation>
    <scope>NUCLEOTIDE SEQUENCE [LARGE SCALE GENOMIC DNA]</scope>
    <source>
        <strain evidence="3 4">KACC 16890</strain>
    </source>
</reference>
<dbReference type="Pfam" id="PF00403">
    <property type="entry name" value="HMA"/>
    <property type="match status" value="1"/>
</dbReference>
<proteinExistence type="predicted"/>